<feature type="region of interest" description="Disordered" evidence="1">
    <location>
        <begin position="99"/>
        <end position="128"/>
    </location>
</feature>
<name>A0AAD7BXP8_9AGAR</name>
<dbReference type="EMBL" id="JARKIF010000008">
    <property type="protein sequence ID" value="KAJ7633196.1"/>
    <property type="molecule type" value="Genomic_DNA"/>
</dbReference>
<sequence length="206" mass="22790">MPAVGYERVPFVWKVTRQSAIRIERNTTVQGSPSNPLPQNQGLYLVTPGFCDLFTVVLGPVENQQMRVPEGNSIPVQQMVYRINSSYMLLIFHSPHGPSLSDDDTVDPALQKRPSEGNEPERQPRHRRLLDPTDTVLGAINAAQSAAFLGAFLEHESALEVLDTAPLCWVRHTIYTESEKVMDHQIWKIGCGVEPNGGTLETGCGV</sequence>
<proteinExistence type="predicted"/>
<gene>
    <name evidence="2" type="ORF">FB45DRAFT_866626</name>
</gene>
<evidence type="ECO:0000256" key="1">
    <source>
        <dbReference type="SAM" id="MobiDB-lite"/>
    </source>
</evidence>
<protein>
    <submittedName>
        <fullName evidence="2">Uncharacterized protein</fullName>
    </submittedName>
</protein>
<comment type="caution">
    <text evidence="2">The sequence shown here is derived from an EMBL/GenBank/DDBJ whole genome shotgun (WGS) entry which is preliminary data.</text>
</comment>
<dbReference type="Proteomes" id="UP001221142">
    <property type="component" value="Unassembled WGS sequence"/>
</dbReference>
<evidence type="ECO:0000313" key="2">
    <source>
        <dbReference type="EMBL" id="KAJ7633196.1"/>
    </source>
</evidence>
<organism evidence="2 3">
    <name type="scientific">Roridomyces roridus</name>
    <dbReference type="NCBI Taxonomy" id="1738132"/>
    <lineage>
        <taxon>Eukaryota</taxon>
        <taxon>Fungi</taxon>
        <taxon>Dikarya</taxon>
        <taxon>Basidiomycota</taxon>
        <taxon>Agaricomycotina</taxon>
        <taxon>Agaricomycetes</taxon>
        <taxon>Agaricomycetidae</taxon>
        <taxon>Agaricales</taxon>
        <taxon>Marasmiineae</taxon>
        <taxon>Mycenaceae</taxon>
        <taxon>Roridomyces</taxon>
    </lineage>
</organism>
<evidence type="ECO:0000313" key="3">
    <source>
        <dbReference type="Proteomes" id="UP001221142"/>
    </source>
</evidence>
<reference evidence="2" key="1">
    <citation type="submission" date="2023-03" db="EMBL/GenBank/DDBJ databases">
        <title>Massive genome expansion in bonnet fungi (Mycena s.s.) driven by repeated elements and novel gene families across ecological guilds.</title>
        <authorList>
            <consortium name="Lawrence Berkeley National Laboratory"/>
            <person name="Harder C.B."/>
            <person name="Miyauchi S."/>
            <person name="Viragh M."/>
            <person name="Kuo A."/>
            <person name="Thoen E."/>
            <person name="Andreopoulos B."/>
            <person name="Lu D."/>
            <person name="Skrede I."/>
            <person name="Drula E."/>
            <person name="Henrissat B."/>
            <person name="Morin E."/>
            <person name="Kohler A."/>
            <person name="Barry K."/>
            <person name="LaButti K."/>
            <person name="Morin E."/>
            <person name="Salamov A."/>
            <person name="Lipzen A."/>
            <person name="Mereny Z."/>
            <person name="Hegedus B."/>
            <person name="Baldrian P."/>
            <person name="Stursova M."/>
            <person name="Weitz H."/>
            <person name="Taylor A."/>
            <person name="Grigoriev I.V."/>
            <person name="Nagy L.G."/>
            <person name="Martin F."/>
            <person name="Kauserud H."/>
        </authorList>
    </citation>
    <scope>NUCLEOTIDE SEQUENCE</scope>
    <source>
        <strain evidence="2">9284</strain>
    </source>
</reference>
<accession>A0AAD7BXP8</accession>
<dbReference type="AlphaFoldDB" id="A0AAD7BXP8"/>
<feature type="compositionally biased region" description="Basic and acidic residues" evidence="1">
    <location>
        <begin position="113"/>
        <end position="123"/>
    </location>
</feature>
<keyword evidence="3" id="KW-1185">Reference proteome</keyword>